<organism evidence="2 3">
    <name type="scientific">Albugo candida</name>
    <dbReference type="NCBI Taxonomy" id="65357"/>
    <lineage>
        <taxon>Eukaryota</taxon>
        <taxon>Sar</taxon>
        <taxon>Stramenopiles</taxon>
        <taxon>Oomycota</taxon>
        <taxon>Peronosporomycetes</taxon>
        <taxon>Albuginales</taxon>
        <taxon>Albuginaceae</taxon>
        <taxon>Albugo</taxon>
    </lineage>
</organism>
<protein>
    <submittedName>
        <fullName evidence="2">Uncharacterized protein</fullName>
    </submittedName>
</protein>
<dbReference type="STRING" id="65357.A0A024GU40"/>
<dbReference type="AlphaFoldDB" id="A0A024GU40"/>
<dbReference type="EMBL" id="CAIX01000358">
    <property type="protein sequence ID" value="CCI49872.1"/>
    <property type="molecule type" value="Genomic_DNA"/>
</dbReference>
<feature type="region of interest" description="Disordered" evidence="1">
    <location>
        <begin position="29"/>
        <end position="53"/>
    </location>
</feature>
<dbReference type="Proteomes" id="UP000053237">
    <property type="component" value="Unassembled WGS sequence"/>
</dbReference>
<accession>A0A024GU40</accession>
<gene>
    <name evidence="2" type="ORF">BN9_113460</name>
</gene>
<reference evidence="2 3" key="1">
    <citation type="submission" date="2012-05" db="EMBL/GenBank/DDBJ databases">
        <title>Recombination and specialization in a pathogen metapopulation.</title>
        <authorList>
            <person name="Gardiner A."/>
            <person name="Kemen E."/>
            <person name="Schultz-Larsen T."/>
            <person name="MacLean D."/>
            <person name="Van Oosterhout C."/>
            <person name="Jones J.D.G."/>
        </authorList>
    </citation>
    <scope>NUCLEOTIDE SEQUENCE [LARGE SCALE GENOMIC DNA]</scope>
    <source>
        <strain evidence="2 3">Ac Nc2</strain>
    </source>
</reference>
<name>A0A024GU40_9STRA</name>
<sequence>MGVQQNKIFYLEERSHAASEARWELFANQHERSTEEISDNRLERSKEEISDNRLERSKEEISDNRLERGTLATGVLLAKEVLRALGYDPRQMLHDTRLHMPNVDFDRVENDGELQDETVGACIQHEEVDLTEEEKVLVRAEETTWFPEVQEQDPSEVQLVLNNKVAEAKVHGCSDGFCRNGISQP</sequence>
<keyword evidence="3" id="KW-1185">Reference proteome</keyword>
<comment type="caution">
    <text evidence="2">The sequence shown here is derived from an EMBL/GenBank/DDBJ whole genome shotgun (WGS) entry which is preliminary data.</text>
</comment>
<evidence type="ECO:0000256" key="1">
    <source>
        <dbReference type="SAM" id="MobiDB-lite"/>
    </source>
</evidence>
<dbReference type="InParanoid" id="A0A024GU40"/>
<evidence type="ECO:0000313" key="3">
    <source>
        <dbReference type="Proteomes" id="UP000053237"/>
    </source>
</evidence>
<evidence type="ECO:0000313" key="2">
    <source>
        <dbReference type="EMBL" id="CCI49872.1"/>
    </source>
</evidence>
<proteinExistence type="predicted"/>